<feature type="region of interest" description="Disordered" evidence="1">
    <location>
        <begin position="166"/>
        <end position="185"/>
    </location>
</feature>
<dbReference type="RefSeq" id="WP_136963933.1">
    <property type="nucleotide sequence ID" value="NZ_CP039690.1"/>
</dbReference>
<dbReference type="EMBL" id="CP039690">
    <property type="protein sequence ID" value="QCI68514.1"/>
    <property type="molecule type" value="Genomic_DNA"/>
</dbReference>
<evidence type="ECO:0000313" key="4">
    <source>
        <dbReference type="Proteomes" id="UP000298781"/>
    </source>
</evidence>
<proteinExistence type="predicted"/>
<dbReference type="SUPFAM" id="SSF51182">
    <property type="entry name" value="RmlC-like cupins"/>
    <property type="match status" value="1"/>
</dbReference>
<dbReference type="OrthoDB" id="9791759at2"/>
<evidence type="ECO:0000259" key="2">
    <source>
        <dbReference type="Pfam" id="PF00190"/>
    </source>
</evidence>
<evidence type="ECO:0000313" key="3">
    <source>
        <dbReference type="EMBL" id="QCI68514.1"/>
    </source>
</evidence>
<protein>
    <submittedName>
        <fullName evidence="3">Cupin</fullName>
    </submittedName>
</protein>
<dbReference type="KEGG" id="pstg:E8M01_32380"/>
<dbReference type="Proteomes" id="UP000298781">
    <property type="component" value="Chromosome"/>
</dbReference>
<dbReference type="Gene3D" id="2.60.120.10">
    <property type="entry name" value="Jelly Rolls"/>
    <property type="match status" value="1"/>
</dbReference>
<dbReference type="InterPro" id="IPR014710">
    <property type="entry name" value="RmlC-like_jellyroll"/>
</dbReference>
<gene>
    <name evidence="3" type="ORF">E8M01_32380</name>
</gene>
<dbReference type="PANTHER" id="PTHR36448">
    <property type="entry name" value="BLR7373 PROTEIN"/>
    <property type="match status" value="1"/>
</dbReference>
<sequence>MTPQTLFLERRHWVPNNPVLPVLLYREAFEDQPGEPMARAMEERFARNGWPPLWRNGVYAFHHYHLEAHEVLGVAAGAARLALGGPGGPETKVRAGDVLVLPAGTGHVRIAASDDFLVIGAYPPGQAADIVRDAPTPDMIERMLTVDFPASDPVLGPSGALVDLWTKPEGSPAGTARPGQGASRV</sequence>
<feature type="domain" description="Cupin type-1" evidence="2">
    <location>
        <begin position="63"/>
        <end position="120"/>
    </location>
</feature>
<dbReference type="InterPro" id="IPR014500">
    <property type="entry name" value="UCP019307_cupin"/>
</dbReference>
<dbReference type="InterPro" id="IPR006045">
    <property type="entry name" value="Cupin_1"/>
</dbReference>
<reference evidence="3 4" key="1">
    <citation type="submission" date="2019-04" db="EMBL/GenBank/DDBJ databases">
        <title>Phreatobacter aquaticus sp. nov.</title>
        <authorList>
            <person name="Choi A."/>
        </authorList>
    </citation>
    <scope>NUCLEOTIDE SEQUENCE [LARGE SCALE GENOMIC DNA]</scope>
    <source>
        <strain evidence="3 4">KCTC 52518</strain>
    </source>
</reference>
<dbReference type="PANTHER" id="PTHR36448:SF2">
    <property type="entry name" value="CUPIN TYPE-1 DOMAIN-CONTAINING PROTEIN"/>
    <property type="match status" value="1"/>
</dbReference>
<evidence type="ECO:0000256" key="1">
    <source>
        <dbReference type="SAM" id="MobiDB-lite"/>
    </source>
</evidence>
<dbReference type="Pfam" id="PF00190">
    <property type="entry name" value="Cupin_1"/>
    <property type="match status" value="1"/>
</dbReference>
<accession>A0A4D7B532</accession>
<dbReference type="AlphaFoldDB" id="A0A4D7B532"/>
<dbReference type="CDD" id="cd02219">
    <property type="entry name" value="cupin_YjlB-like"/>
    <property type="match status" value="1"/>
</dbReference>
<keyword evidence="4" id="KW-1185">Reference proteome</keyword>
<dbReference type="PIRSF" id="PIRSF019307">
    <property type="entry name" value="UCP019307"/>
    <property type="match status" value="1"/>
</dbReference>
<name>A0A4D7B532_9HYPH</name>
<dbReference type="InterPro" id="IPR011051">
    <property type="entry name" value="RmlC_Cupin_sf"/>
</dbReference>
<dbReference type="InterPro" id="IPR047121">
    <property type="entry name" value="YjiB-like"/>
</dbReference>
<organism evidence="3 4">
    <name type="scientific">Phreatobacter stygius</name>
    <dbReference type="NCBI Taxonomy" id="1940610"/>
    <lineage>
        <taxon>Bacteria</taxon>
        <taxon>Pseudomonadati</taxon>
        <taxon>Pseudomonadota</taxon>
        <taxon>Alphaproteobacteria</taxon>
        <taxon>Hyphomicrobiales</taxon>
        <taxon>Phreatobacteraceae</taxon>
        <taxon>Phreatobacter</taxon>
    </lineage>
</organism>